<keyword evidence="5 7" id="KW-1133">Transmembrane helix</keyword>
<keyword evidence="9" id="KW-1185">Reference proteome</keyword>
<evidence type="ECO:0000313" key="8">
    <source>
        <dbReference type="EMBL" id="GAA4451941.1"/>
    </source>
</evidence>
<dbReference type="Proteomes" id="UP001500840">
    <property type="component" value="Unassembled WGS sequence"/>
</dbReference>
<protein>
    <submittedName>
        <fullName evidence="8">Na+/H+ antiporter subunit E</fullName>
    </submittedName>
</protein>
<accession>A0ABP8MNG6</accession>
<evidence type="ECO:0000256" key="2">
    <source>
        <dbReference type="ARBA" id="ARBA00006228"/>
    </source>
</evidence>
<dbReference type="Pfam" id="PF01899">
    <property type="entry name" value="MNHE"/>
    <property type="match status" value="1"/>
</dbReference>
<organism evidence="8 9">
    <name type="scientific">Novipirellula rosea</name>
    <dbReference type="NCBI Taxonomy" id="1031540"/>
    <lineage>
        <taxon>Bacteria</taxon>
        <taxon>Pseudomonadati</taxon>
        <taxon>Planctomycetota</taxon>
        <taxon>Planctomycetia</taxon>
        <taxon>Pirellulales</taxon>
        <taxon>Pirellulaceae</taxon>
        <taxon>Novipirellula</taxon>
    </lineage>
</organism>
<proteinExistence type="inferred from homology"/>
<sequence>MGEWTQAIGSAMVTKTHGGYILQSFSHVLDLAEHFSRMERRNRTAIVKYTLTLAVALFLTWLIWSGHFESPFLLGLGVLSCLCSLWISQRMRIVDEEGAPAQLGLRPFTHYAPWLMKEILVSNLTVAKIILSPKMPLRRRIVTVPTRAKTELGRVMLANSVTLTPGTVSVRVEGESITIHALALTNDESDITGETDRRICELEKS</sequence>
<evidence type="ECO:0000256" key="7">
    <source>
        <dbReference type="SAM" id="Phobius"/>
    </source>
</evidence>
<dbReference type="PANTHER" id="PTHR34584:SF1">
    <property type="entry name" value="NA(+)_H(+) ANTIPORTER SUBUNIT E1"/>
    <property type="match status" value="1"/>
</dbReference>
<gene>
    <name evidence="8" type="ORF">GCM10023156_20510</name>
</gene>
<feature type="transmembrane region" description="Helical" evidence="7">
    <location>
        <begin position="70"/>
        <end position="87"/>
    </location>
</feature>
<keyword evidence="3" id="KW-1003">Cell membrane</keyword>
<keyword evidence="6 7" id="KW-0472">Membrane</keyword>
<reference evidence="9" key="1">
    <citation type="journal article" date="2019" name="Int. J. Syst. Evol. Microbiol.">
        <title>The Global Catalogue of Microorganisms (GCM) 10K type strain sequencing project: providing services to taxonomists for standard genome sequencing and annotation.</title>
        <authorList>
            <consortium name="The Broad Institute Genomics Platform"/>
            <consortium name="The Broad Institute Genome Sequencing Center for Infectious Disease"/>
            <person name="Wu L."/>
            <person name="Ma J."/>
        </authorList>
    </citation>
    <scope>NUCLEOTIDE SEQUENCE [LARGE SCALE GENOMIC DNA]</scope>
    <source>
        <strain evidence="9">JCM 17759</strain>
    </source>
</reference>
<comment type="similarity">
    <text evidence="2">Belongs to the CPA3 antiporters (TC 2.A.63) subunit E family.</text>
</comment>
<evidence type="ECO:0000313" key="9">
    <source>
        <dbReference type="Proteomes" id="UP001500840"/>
    </source>
</evidence>
<feature type="transmembrane region" description="Helical" evidence="7">
    <location>
        <begin position="46"/>
        <end position="64"/>
    </location>
</feature>
<evidence type="ECO:0000256" key="5">
    <source>
        <dbReference type="ARBA" id="ARBA00022989"/>
    </source>
</evidence>
<dbReference type="InterPro" id="IPR002758">
    <property type="entry name" value="Cation_antiport_E"/>
</dbReference>
<evidence type="ECO:0000256" key="1">
    <source>
        <dbReference type="ARBA" id="ARBA00004651"/>
    </source>
</evidence>
<comment type="subcellular location">
    <subcellularLocation>
        <location evidence="1">Cell membrane</location>
        <topology evidence="1">Multi-pass membrane protein</topology>
    </subcellularLocation>
</comment>
<keyword evidence="4 7" id="KW-0812">Transmembrane</keyword>
<dbReference type="PANTHER" id="PTHR34584">
    <property type="entry name" value="NA(+)/H(+) ANTIPORTER SUBUNIT E1"/>
    <property type="match status" value="1"/>
</dbReference>
<dbReference type="EMBL" id="BAABGA010000029">
    <property type="protein sequence ID" value="GAA4451941.1"/>
    <property type="molecule type" value="Genomic_DNA"/>
</dbReference>
<name>A0ABP8MNG6_9BACT</name>
<evidence type="ECO:0000256" key="4">
    <source>
        <dbReference type="ARBA" id="ARBA00022692"/>
    </source>
</evidence>
<evidence type="ECO:0000256" key="6">
    <source>
        <dbReference type="ARBA" id="ARBA00023136"/>
    </source>
</evidence>
<evidence type="ECO:0000256" key="3">
    <source>
        <dbReference type="ARBA" id="ARBA00022475"/>
    </source>
</evidence>
<comment type="caution">
    <text evidence="8">The sequence shown here is derived from an EMBL/GenBank/DDBJ whole genome shotgun (WGS) entry which is preliminary data.</text>
</comment>